<protein>
    <submittedName>
        <fullName evidence="1">Uncharacterized protein</fullName>
    </submittedName>
</protein>
<dbReference type="RefSeq" id="WP_027464091.1">
    <property type="nucleotide sequence ID" value="NZ_CP021081.1"/>
</dbReference>
<proteinExistence type="predicted"/>
<name>A0A221SYM6_9DEIO</name>
<dbReference type="Proteomes" id="UP000259030">
    <property type="component" value="Chromosome"/>
</dbReference>
<gene>
    <name evidence="1" type="ORF">DFI_12790</name>
</gene>
<dbReference type="EMBL" id="CP021081">
    <property type="protein sequence ID" value="ASN81749.1"/>
    <property type="molecule type" value="Genomic_DNA"/>
</dbReference>
<evidence type="ECO:0000313" key="2">
    <source>
        <dbReference type="Proteomes" id="UP000259030"/>
    </source>
</evidence>
<reference evidence="1 2" key="1">
    <citation type="submission" date="2017-05" db="EMBL/GenBank/DDBJ databases">
        <title>The complete genome sequence of Deinococcus ficus isolated from the rhizosphere of the Ficus religiosa L. in Taiwan.</title>
        <authorList>
            <person name="Wu K.-M."/>
            <person name="Liao T.-L."/>
            <person name="Liu Y.-M."/>
            <person name="Young C.-C."/>
            <person name="Tsai S.-F."/>
        </authorList>
    </citation>
    <scope>NUCLEOTIDE SEQUENCE [LARGE SCALE GENOMIC DNA]</scope>
    <source>
        <strain evidence="1 2">CC-FR2-10</strain>
    </source>
</reference>
<keyword evidence="2" id="KW-1185">Reference proteome</keyword>
<dbReference type="KEGG" id="dfc:DFI_12790"/>
<dbReference type="AlphaFoldDB" id="A0A221SYM6"/>
<organism evidence="1 2">
    <name type="scientific">Deinococcus ficus</name>
    <dbReference type="NCBI Taxonomy" id="317577"/>
    <lineage>
        <taxon>Bacteria</taxon>
        <taxon>Thermotogati</taxon>
        <taxon>Deinococcota</taxon>
        <taxon>Deinococci</taxon>
        <taxon>Deinococcales</taxon>
        <taxon>Deinococcaceae</taxon>
        <taxon>Deinococcus</taxon>
    </lineage>
</organism>
<evidence type="ECO:0000313" key="1">
    <source>
        <dbReference type="EMBL" id="ASN81749.1"/>
    </source>
</evidence>
<accession>A0A221SYM6</accession>
<sequence length="86" mass="10047">MFYLRTRSFHAAHKPAQLPKLLRPLVEAAQQGELAFPAQLAEYRVTDLGRWVLKQAAGYSTGRYTTRRLRDLWEAYGIWQQRHMSA</sequence>